<comment type="caution">
    <text evidence="3">The sequence shown here is derived from an EMBL/GenBank/DDBJ whole genome shotgun (WGS) entry which is preliminary data.</text>
</comment>
<dbReference type="EMBL" id="NPBY01000117">
    <property type="protein sequence ID" value="PAD71198.1"/>
    <property type="molecule type" value="Genomic_DNA"/>
</dbReference>
<dbReference type="EMBL" id="WOAA01000034">
    <property type="protein sequence ID" value="MUG68742.1"/>
    <property type="molecule type" value="Genomic_DNA"/>
</dbReference>
<proteinExistence type="predicted"/>
<reference evidence="2 5" key="2">
    <citation type="submission" date="2019-11" db="EMBL/GenBank/DDBJ databases">
        <title>Draft genome sequences of five Paenibacillus species of dairy origin.</title>
        <authorList>
            <person name="Olajide A.M."/>
            <person name="Chen S."/>
            <person name="Lapointe G."/>
        </authorList>
    </citation>
    <scope>NUCLEOTIDE SEQUENCE [LARGE SCALE GENOMIC DNA]</scope>
    <source>
        <strain evidence="2 5">3CS1</strain>
    </source>
</reference>
<dbReference type="RefSeq" id="WP_095268172.1">
    <property type="nucleotide sequence ID" value="NZ_NPBY01000117.1"/>
</dbReference>
<name>A0A268EDJ3_9BACL</name>
<dbReference type="Proteomes" id="UP000215596">
    <property type="component" value="Unassembled WGS sequence"/>
</dbReference>
<evidence type="ECO:0000313" key="5">
    <source>
        <dbReference type="Proteomes" id="UP000435177"/>
    </source>
</evidence>
<evidence type="ECO:0000313" key="4">
    <source>
        <dbReference type="Proteomes" id="UP000215596"/>
    </source>
</evidence>
<evidence type="ECO:0008006" key="6">
    <source>
        <dbReference type="Google" id="ProtNLM"/>
    </source>
</evidence>
<protein>
    <recommendedName>
        <fullName evidence="6">Lipoprotein</fullName>
    </recommendedName>
</protein>
<feature type="chain" id="PRO_5038444764" description="Lipoprotein" evidence="1">
    <location>
        <begin position="22"/>
        <end position="358"/>
    </location>
</feature>
<dbReference type="AlphaFoldDB" id="A0A268EDJ3"/>
<gene>
    <name evidence="3" type="ORF">CHH67_25435</name>
    <name evidence="2" type="ORF">GNP94_22495</name>
</gene>
<keyword evidence="5" id="KW-1185">Reference proteome</keyword>
<evidence type="ECO:0000256" key="1">
    <source>
        <dbReference type="SAM" id="SignalP"/>
    </source>
</evidence>
<dbReference type="Proteomes" id="UP000435177">
    <property type="component" value="Unassembled WGS sequence"/>
</dbReference>
<dbReference type="OrthoDB" id="2657915at2"/>
<dbReference type="PROSITE" id="PS51257">
    <property type="entry name" value="PROKAR_LIPOPROTEIN"/>
    <property type="match status" value="1"/>
</dbReference>
<sequence length="358" mass="39964">MNKKLVAIMLTLLLSVTVVLAGCAKKDEPKAAMVNSLKSATAMTSYEMSSKFVIEDLVMNIAEINTADAELALNVLKNAEVTLDGVYQADPMQAEFKMGINLKGDMAMSFNLDMVMTQEKIYVKVPNIPMLPLPEEVVGKFLVLDLKELAEEAGESFNPATLDAKKSQEFSNEILEAFMSEFDEEKYFKEIAASDVSLPEGIETKQIIQFSINNDNVNEAVELIVNNVLPKILDIIAKEEYRELVGLTQAEIDEARESITSVSQEDLKIALEELNEFLVINSFNINTAIDKKDFPVYQDVTADLVFNDPESSDNMKLVFKGSSHYTKINETAEFKVGIPQDADVVTMEEFEEAMYYGY</sequence>
<evidence type="ECO:0000313" key="3">
    <source>
        <dbReference type="EMBL" id="PAD71198.1"/>
    </source>
</evidence>
<reference evidence="3 4" key="1">
    <citation type="submission" date="2017-07" db="EMBL/GenBank/DDBJ databases">
        <title>Isolation and whole genome analysis of endospore-forming bacteria from heroin.</title>
        <authorList>
            <person name="Kalinowski J."/>
            <person name="Ahrens B."/>
            <person name="Al-Dilaimi A."/>
            <person name="Winkler A."/>
            <person name="Wibberg D."/>
            <person name="Schleenbecker U."/>
            <person name="Ruckert C."/>
            <person name="Wolfel R."/>
            <person name="Grass G."/>
        </authorList>
    </citation>
    <scope>NUCLEOTIDE SEQUENCE [LARGE SCALE GENOMIC DNA]</scope>
    <source>
        <strain evidence="3 4">7537-G1</strain>
    </source>
</reference>
<evidence type="ECO:0000313" key="2">
    <source>
        <dbReference type="EMBL" id="MUG68742.1"/>
    </source>
</evidence>
<accession>A0A268EDJ3</accession>
<feature type="signal peptide" evidence="1">
    <location>
        <begin position="1"/>
        <end position="21"/>
    </location>
</feature>
<keyword evidence="1" id="KW-0732">Signal</keyword>
<organism evidence="3 4">
    <name type="scientific">Paenibacillus campinasensis</name>
    <dbReference type="NCBI Taxonomy" id="66347"/>
    <lineage>
        <taxon>Bacteria</taxon>
        <taxon>Bacillati</taxon>
        <taxon>Bacillota</taxon>
        <taxon>Bacilli</taxon>
        <taxon>Bacillales</taxon>
        <taxon>Paenibacillaceae</taxon>
        <taxon>Paenibacillus</taxon>
    </lineage>
</organism>